<dbReference type="PANTHER" id="PTHR23292">
    <property type="entry name" value="LIPOPOLYSACCHARIDE-INDUCED TUMOR NECROSIS FACTOR-ALPHA FACTOR"/>
    <property type="match status" value="1"/>
</dbReference>
<evidence type="ECO:0000256" key="4">
    <source>
        <dbReference type="ARBA" id="ARBA00005975"/>
    </source>
</evidence>
<keyword evidence="5" id="KW-0479">Metal-binding</keyword>
<evidence type="ECO:0000259" key="9">
    <source>
        <dbReference type="PROSITE" id="PS51837"/>
    </source>
</evidence>
<dbReference type="PANTHER" id="PTHR23292:SF35">
    <property type="entry name" value="LITAF DOMAIN-CONTAINING PROTEIN"/>
    <property type="match status" value="1"/>
</dbReference>
<accession>A0AAV6PFB1</accession>
<dbReference type="GO" id="GO:0098560">
    <property type="term" value="C:cytoplasmic side of late endosome membrane"/>
    <property type="evidence" value="ECO:0007669"/>
    <property type="project" value="TreeGrafter"/>
</dbReference>
<comment type="caution">
    <text evidence="10">The sequence shown here is derived from an EMBL/GenBank/DDBJ whole genome shotgun (WGS) entry which is preliminary data.</text>
</comment>
<feature type="domain" description="LITAF" evidence="9">
    <location>
        <begin position="179"/>
        <end position="263"/>
    </location>
</feature>
<dbReference type="InterPro" id="IPR006629">
    <property type="entry name" value="LITAF"/>
</dbReference>
<keyword evidence="8" id="KW-1133">Transmembrane helix</keyword>
<keyword evidence="11" id="KW-1185">Reference proteome</keyword>
<dbReference type="Pfam" id="PF10601">
    <property type="entry name" value="zf-LITAF-like"/>
    <property type="match status" value="1"/>
</dbReference>
<evidence type="ECO:0000256" key="5">
    <source>
        <dbReference type="ARBA" id="ARBA00022723"/>
    </source>
</evidence>
<dbReference type="GO" id="GO:0008270">
    <property type="term" value="F:zinc ion binding"/>
    <property type="evidence" value="ECO:0007669"/>
    <property type="project" value="TreeGrafter"/>
</dbReference>
<dbReference type="InterPro" id="IPR037519">
    <property type="entry name" value="LITAF_fam"/>
</dbReference>
<evidence type="ECO:0000256" key="8">
    <source>
        <dbReference type="SAM" id="Phobius"/>
    </source>
</evidence>
<evidence type="ECO:0000256" key="6">
    <source>
        <dbReference type="ARBA" id="ARBA00022833"/>
    </source>
</evidence>
<keyword evidence="8" id="KW-0812">Transmembrane</keyword>
<evidence type="ECO:0000256" key="3">
    <source>
        <dbReference type="ARBA" id="ARBA00004630"/>
    </source>
</evidence>
<evidence type="ECO:0000256" key="1">
    <source>
        <dbReference type="ARBA" id="ARBA00004125"/>
    </source>
</evidence>
<protein>
    <recommendedName>
        <fullName evidence="9">LITAF domain-containing protein</fullName>
    </recommendedName>
</protein>
<organism evidence="10 11">
    <name type="scientific">Solea senegalensis</name>
    <name type="common">Senegalese sole</name>
    <dbReference type="NCBI Taxonomy" id="28829"/>
    <lineage>
        <taxon>Eukaryota</taxon>
        <taxon>Metazoa</taxon>
        <taxon>Chordata</taxon>
        <taxon>Craniata</taxon>
        <taxon>Vertebrata</taxon>
        <taxon>Euteleostomi</taxon>
        <taxon>Actinopterygii</taxon>
        <taxon>Neopterygii</taxon>
        <taxon>Teleostei</taxon>
        <taxon>Neoteleostei</taxon>
        <taxon>Acanthomorphata</taxon>
        <taxon>Carangaria</taxon>
        <taxon>Pleuronectiformes</taxon>
        <taxon>Pleuronectoidei</taxon>
        <taxon>Soleidae</taxon>
        <taxon>Solea</taxon>
    </lineage>
</organism>
<keyword evidence="7 8" id="KW-0472">Membrane</keyword>
<dbReference type="PROSITE" id="PS51837">
    <property type="entry name" value="LITAF"/>
    <property type="match status" value="1"/>
</dbReference>
<comment type="similarity">
    <text evidence="4">Belongs to the CDIP1/LITAF family.</text>
</comment>
<dbReference type="EMBL" id="JAGKHQ010001487">
    <property type="protein sequence ID" value="KAG7455684.1"/>
    <property type="molecule type" value="Genomic_DNA"/>
</dbReference>
<keyword evidence="6" id="KW-0862">Zinc</keyword>
<evidence type="ECO:0000256" key="7">
    <source>
        <dbReference type="ARBA" id="ARBA00023136"/>
    </source>
</evidence>
<dbReference type="SMART" id="SM00714">
    <property type="entry name" value="LITAF"/>
    <property type="match status" value="1"/>
</dbReference>
<gene>
    <name evidence="10" type="ORF">JOB18_040932</name>
</gene>
<evidence type="ECO:0000313" key="10">
    <source>
        <dbReference type="EMBL" id="KAG7455684.1"/>
    </source>
</evidence>
<reference evidence="10 11" key="1">
    <citation type="journal article" date="2021" name="Sci. Rep.">
        <title>Chromosome anchoring in Senegalese sole (Solea senegalensis) reveals sex-associated markers and genome rearrangements in flatfish.</title>
        <authorList>
            <person name="Guerrero-Cozar I."/>
            <person name="Gomez-Garrido J."/>
            <person name="Berbel C."/>
            <person name="Martinez-Blanch J.F."/>
            <person name="Alioto T."/>
            <person name="Claros M.G."/>
            <person name="Gagnaire P.A."/>
            <person name="Manchado M."/>
        </authorList>
    </citation>
    <scope>NUCLEOTIDE SEQUENCE [LARGE SCALE GENOMIC DNA]</scope>
    <source>
        <strain evidence="10">Sse05_10M</strain>
    </source>
</reference>
<dbReference type="GO" id="GO:0005634">
    <property type="term" value="C:nucleus"/>
    <property type="evidence" value="ECO:0007669"/>
    <property type="project" value="TreeGrafter"/>
</dbReference>
<evidence type="ECO:0000256" key="2">
    <source>
        <dbReference type="ARBA" id="ARBA00004414"/>
    </source>
</evidence>
<sequence>MEVKKKTQNKQMQLQSVYSSLFTSFEFHLCGSHGAAEGNRLSSQRSAMASQDDELKKVLADLDYLSVKRQEILEKRKWLCFYQELKNRVVSGQTVAEETASAQQIEIDDIDMSLKRLSDREEQLQRCYDSIASGCNNDGRIKHILFNTCHTTVPPEPEPEPEPVSGVDIFYIGDPPTTPAPKVILDMDNLPPCPCKTRCPECGQYITTVTRTSISSFTWQACFITALIGCVAGCCLIPFCFDTFKSITHKCPKCRTSIGTIKKL</sequence>
<dbReference type="GO" id="GO:0098574">
    <property type="term" value="C:cytoplasmic side of lysosomal membrane"/>
    <property type="evidence" value="ECO:0007669"/>
    <property type="project" value="TreeGrafter"/>
</dbReference>
<feature type="transmembrane region" description="Helical" evidence="8">
    <location>
        <begin position="217"/>
        <end position="241"/>
    </location>
</feature>
<dbReference type="AlphaFoldDB" id="A0AAV6PFB1"/>
<proteinExistence type="inferred from homology"/>
<name>A0AAV6PFB1_SOLSE</name>
<dbReference type="Proteomes" id="UP000693946">
    <property type="component" value="Unassembled WGS sequence"/>
</dbReference>
<evidence type="ECO:0000313" key="11">
    <source>
        <dbReference type="Proteomes" id="UP000693946"/>
    </source>
</evidence>
<comment type="subcellular location">
    <subcellularLocation>
        <location evidence="1">Endosome membrane</location>
        <topology evidence="1">Peripheral membrane protein</topology>
        <orientation evidence="1">Cytoplasmic side</orientation>
    </subcellularLocation>
    <subcellularLocation>
        <location evidence="2">Late endosome membrane</location>
    </subcellularLocation>
    <subcellularLocation>
        <location evidence="3">Lysosome membrane</location>
        <topology evidence="3">Peripheral membrane protein</topology>
        <orientation evidence="3">Cytoplasmic side</orientation>
    </subcellularLocation>
</comment>